<dbReference type="PANTHER" id="PTHR35889:SF3">
    <property type="entry name" value="F-BOX DOMAIN-CONTAINING PROTEIN"/>
    <property type="match status" value="1"/>
</dbReference>
<evidence type="ECO:0000259" key="3">
    <source>
        <dbReference type="Pfam" id="PF07583"/>
    </source>
</evidence>
<protein>
    <recommendedName>
        <fullName evidence="8">Cytochrome c domain-containing protein</fullName>
    </recommendedName>
</protein>
<dbReference type="Pfam" id="PF07587">
    <property type="entry name" value="PSD1"/>
    <property type="match status" value="1"/>
</dbReference>
<comment type="caution">
    <text evidence="6">The sequence shown here is derived from an EMBL/GenBank/DDBJ whole genome shotgun (WGS) entry which is preliminary data.</text>
</comment>
<name>B4D0I2_9BACT</name>
<feature type="domain" description="DUF1549" evidence="3">
    <location>
        <begin position="159"/>
        <end position="364"/>
    </location>
</feature>
<dbReference type="InterPro" id="IPR022655">
    <property type="entry name" value="DUF1553"/>
</dbReference>
<feature type="region of interest" description="Disordered" evidence="1">
    <location>
        <begin position="97"/>
        <end position="116"/>
    </location>
</feature>
<dbReference type="eggNOG" id="COG4654">
    <property type="taxonomic scope" value="Bacteria"/>
</dbReference>
<sequence length="1336" mass="148250" precursor="true">MPVTPRIRTGLCLIALLPLSAMPLRAEDASLPDKIDFNRDVRPILSENCFKCHGFDPKQRKGDRRLDTREGALAEKDGVRAIVPGKLDDSDLSARLHSTDKDEQMPPPKSGKSVTPRQIAVLDKWIEQGAAYDVHWAFKKPLQAPLPEVKQTDWPRNAIDRFVLARLETEGLKPAPEADKYTLCRRLYLDLIGLPPTPAEADAFVNDPAPDAYEKLVDHLLASPHYGERWARRWLDLARYADTNGYEKDRQRSIWPYRDWVIKALNDGMPFDEFTIEQVAGDLLPHATRDQHIATGFNRNTMLNEEGGIDPLEYRYLAMIDRVGTAGTTWLGLTVACARCHTHKYDPIPQQEFYGVMASLNNADEPEMDLPPPDAAAQEKAREEKLEKLIAALPEKWPVESKYWTPLQPVSVETTSGEEPKILGDHSALFTPPGPEKDDYTFVLDAGPGPIGQLRLEALTDKSLPKKGPGRVDHGNFVLSEIVVTAAPMDAPEKAQLVKTARVEADVSQPGFEIEKAVDGEVETGWAVDRQDGTVNAPHTATFHFEQPVSFPSGTRLVVRLEQQYGKHHTIGRARFSVAGDQPEPPIAEQRHGALEAAFVKWREHEREHSAHWTTLHPVTAKSNLPLLTVGDDGAVFVSGDMSKSDTYELHFHSDLKGITAVRLEVLPDERLPKHGPGRIFYEGSAGDFMLSNIELLSGGAKQPWARATHSFAKEKFEADKAIDDNLQTGWSIDGGQGRKHEAVFNLATPLADAGDFTIKMLFERYFACGLGKFRISVTTDPSAEAREMPDSVAASLLTPYEELTAEEKAALREQFLLNAPELKTARKEIDDLRKPIQFTTTLVMQERPPENPRPTFVHNRGEFLQPTDRVEAGVISIAGSFPAGAPHNRLGFAQWLVSRDNPLTARVIMNRDWQAFFGRGIVRTLGDFGYQGDPPSHPELLDWLAVEFMQRGWSVKQMHKLIVMSATYRQSSRATAEEVAHDPDNKLLARGPRFRMEAEMVRDSALRDSGLLSEKMGGPSVHPPQPDGVTEVAYGSPKWNADTGEDRYRRSIYTFMKRTAPFALYANFDAPTGEDCLAHRDVSNTPLQALALLNDVVFLEASRALGRQSATEEGSVEDRGANAISPLSHPAADRGGSRIAREVLPHPERPFRQRRARCRGRSRGRHRQCRRMRRVDRAGPRDVEFRRSHYPELNHESDPAILPASHPSPLPREVRSRPRQNGPGRPAHGRPFVERPGDVRAESARAAAAAFCGESQAGDPSLHGRCAEPARSLRLQAGAGETRGEAVAAVGHRWAALCIHSSRCRGARAAIPVCPPWPVRHGAFRGAAASRGNCG</sequence>
<evidence type="ECO:0008006" key="8">
    <source>
        <dbReference type="Google" id="ProtNLM"/>
    </source>
</evidence>
<organism evidence="6 7">
    <name type="scientific">Chthoniobacter flavus Ellin428</name>
    <dbReference type="NCBI Taxonomy" id="497964"/>
    <lineage>
        <taxon>Bacteria</taxon>
        <taxon>Pseudomonadati</taxon>
        <taxon>Verrucomicrobiota</taxon>
        <taxon>Spartobacteria</taxon>
        <taxon>Chthoniobacterales</taxon>
        <taxon>Chthoniobacteraceae</taxon>
        <taxon>Chthoniobacter</taxon>
    </lineage>
</organism>
<evidence type="ECO:0000259" key="4">
    <source>
        <dbReference type="Pfam" id="PF07587"/>
    </source>
</evidence>
<feature type="compositionally biased region" description="Basic and acidic residues" evidence="1">
    <location>
        <begin position="1176"/>
        <end position="1199"/>
    </location>
</feature>
<dbReference type="InParanoid" id="B4D0I2"/>
<accession>B4D0I2</accession>
<dbReference type="PANTHER" id="PTHR35889">
    <property type="entry name" value="CYCLOINULO-OLIGOSACCHARIDE FRUCTANOTRANSFERASE-RELATED"/>
    <property type="match status" value="1"/>
</dbReference>
<feature type="chain" id="PRO_5002802994" description="Cytochrome c domain-containing protein" evidence="2">
    <location>
        <begin position="27"/>
        <end position="1336"/>
    </location>
</feature>
<feature type="region of interest" description="Disordered" evidence="1">
    <location>
        <begin position="1108"/>
        <end position="1236"/>
    </location>
</feature>
<evidence type="ECO:0000259" key="5">
    <source>
        <dbReference type="Pfam" id="PF07635"/>
    </source>
</evidence>
<dbReference type="EMBL" id="ABVL01000006">
    <property type="protein sequence ID" value="EDY19844.1"/>
    <property type="molecule type" value="Genomic_DNA"/>
</dbReference>
<feature type="signal peptide" evidence="2">
    <location>
        <begin position="1"/>
        <end position="26"/>
    </location>
</feature>
<dbReference type="Pfam" id="PF07635">
    <property type="entry name" value="PSCyt1"/>
    <property type="match status" value="1"/>
</dbReference>
<keyword evidence="7" id="KW-1185">Reference proteome</keyword>
<feature type="domain" description="DUF1553" evidence="4">
    <location>
        <begin position="889"/>
        <end position="1114"/>
    </location>
</feature>
<dbReference type="Proteomes" id="UP000005824">
    <property type="component" value="Unassembled WGS sequence"/>
</dbReference>
<feature type="compositionally biased region" description="Basic and acidic residues" evidence="1">
    <location>
        <begin position="1132"/>
        <end position="1152"/>
    </location>
</feature>
<evidence type="ECO:0000256" key="2">
    <source>
        <dbReference type="SAM" id="SignalP"/>
    </source>
</evidence>
<feature type="compositionally biased region" description="Basic residues" evidence="1">
    <location>
        <begin position="1153"/>
        <end position="1175"/>
    </location>
</feature>
<evidence type="ECO:0000313" key="6">
    <source>
        <dbReference type="EMBL" id="EDY19844.1"/>
    </source>
</evidence>
<dbReference type="Pfam" id="PF07583">
    <property type="entry name" value="PSCyt2"/>
    <property type="match status" value="1"/>
</dbReference>
<proteinExistence type="predicted"/>
<dbReference type="InterPro" id="IPR011444">
    <property type="entry name" value="DUF1549"/>
</dbReference>
<evidence type="ECO:0000313" key="7">
    <source>
        <dbReference type="Proteomes" id="UP000005824"/>
    </source>
</evidence>
<dbReference type="eggNOG" id="COG2010">
    <property type="taxonomic scope" value="Bacteria"/>
</dbReference>
<dbReference type="InterPro" id="IPR011429">
    <property type="entry name" value="Cyt_c_Planctomycete-type"/>
</dbReference>
<dbReference type="STRING" id="497964.CfE428DRAFT_2433"/>
<evidence type="ECO:0000256" key="1">
    <source>
        <dbReference type="SAM" id="MobiDB-lite"/>
    </source>
</evidence>
<reference evidence="6 7" key="1">
    <citation type="journal article" date="2011" name="J. Bacteriol.">
        <title>Genome sequence of Chthoniobacter flavus Ellin428, an aerobic heterotrophic soil bacterium.</title>
        <authorList>
            <person name="Kant R."/>
            <person name="van Passel M.W."/>
            <person name="Palva A."/>
            <person name="Lucas S."/>
            <person name="Lapidus A."/>
            <person name="Glavina Del Rio T."/>
            <person name="Dalin E."/>
            <person name="Tice H."/>
            <person name="Bruce D."/>
            <person name="Goodwin L."/>
            <person name="Pitluck S."/>
            <person name="Larimer F.W."/>
            <person name="Land M.L."/>
            <person name="Hauser L."/>
            <person name="Sangwan P."/>
            <person name="de Vos W.M."/>
            <person name="Janssen P.H."/>
            <person name="Smidt H."/>
        </authorList>
    </citation>
    <scope>NUCLEOTIDE SEQUENCE [LARGE SCALE GENOMIC DNA]</scope>
    <source>
        <strain evidence="6 7">Ellin428</strain>
    </source>
</reference>
<gene>
    <name evidence="6" type="ORF">CfE428DRAFT_2433</name>
</gene>
<keyword evidence="2" id="KW-0732">Signal</keyword>
<feature type="domain" description="Cytochrome C Planctomycete-type" evidence="5">
    <location>
        <begin position="49"/>
        <end position="108"/>
    </location>
</feature>